<feature type="region of interest" description="Disordered" evidence="1">
    <location>
        <begin position="1"/>
        <end position="58"/>
    </location>
</feature>
<accession>A0AAV1SLX4</accession>
<keyword evidence="3" id="KW-1185">Reference proteome</keyword>
<reference evidence="2 3" key="1">
    <citation type="submission" date="2024-01" db="EMBL/GenBank/DDBJ databases">
        <authorList>
            <person name="Waweru B."/>
        </authorList>
    </citation>
    <scope>NUCLEOTIDE SEQUENCE [LARGE SCALE GENOMIC DNA]</scope>
</reference>
<dbReference type="AlphaFoldDB" id="A0AAV1SLX4"/>
<feature type="compositionally biased region" description="Polar residues" evidence="1">
    <location>
        <begin position="35"/>
        <end position="50"/>
    </location>
</feature>
<protein>
    <submittedName>
        <fullName evidence="2">Uncharacterized protein</fullName>
    </submittedName>
</protein>
<comment type="caution">
    <text evidence="2">The sequence shown here is derived from an EMBL/GenBank/DDBJ whole genome shotgun (WGS) entry which is preliminary data.</text>
</comment>
<dbReference type="Proteomes" id="UP001314170">
    <property type="component" value="Unassembled WGS sequence"/>
</dbReference>
<evidence type="ECO:0000313" key="3">
    <source>
        <dbReference type="Proteomes" id="UP001314170"/>
    </source>
</evidence>
<feature type="compositionally biased region" description="Basic and acidic residues" evidence="1">
    <location>
        <begin position="14"/>
        <end position="30"/>
    </location>
</feature>
<sequence length="58" mass="6829">MKRKRISRKLNAINKRDKADEPATWEKADKINAANYGQINETSQSIMQSRTQRDLRPR</sequence>
<name>A0AAV1SLX4_9ROSI</name>
<gene>
    <name evidence="2" type="ORF">DCAF_LOCUS24860</name>
</gene>
<proteinExistence type="predicted"/>
<organism evidence="2 3">
    <name type="scientific">Dovyalis caffra</name>
    <dbReference type="NCBI Taxonomy" id="77055"/>
    <lineage>
        <taxon>Eukaryota</taxon>
        <taxon>Viridiplantae</taxon>
        <taxon>Streptophyta</taxon>
        <taxon>Embryophyta</taxon>
        <taxon>Tracheophyta</taxon>
        <taxon>Spermatophyta</taxon>
        <taxon>Magnoliopsida</taxon>
        <taxon>eudicotyledons</taxon>
        <taxon>Gunneridae</taxon>
        <taxon>Pentapetalae</taxon>
        <taxon>rosids</taxon>
        <taxon>fabids</taxon>
        <taxon>Malpighiales</taxon>
        <taxon>Salicaceae</taxon>
        <taxon>Flacourtieae</taxon>
        <taxon>Dovyalis</taxon>
    </lineage>
</organism>
<evidence type="ECO:0000256" key="1">
    <source>
        <dbReference type="SAM" id="MobiDB-lite"/>
    </source>
</evidence>
<dbReference type="EMBL" id="CAWUPB010001194">
    <property type="protein sequence ID" value="CAK7353694.1"/>
    <property type="molecule type" value="Genomic_DNA"/>
</dbReference>
<evidence type="ECO:0000313" key="2">
    <source>
        <dbReference type="EMBL" id="CAK7353694.1"/>
    </source>
</evidence>